<feature type="domain" description="Gfo/Idh/MocA-like oxidoreductase N-terminal" evidence="2">
    <location>
        <begin position="6"/>
        <end position="120"/>
    </location>
</feature>
<comment type="caution">
    <text evidence="4">The sequence shown here is derived from an EMBL/GenBank/DDBJ whole genome shotgun (WGS) entry which is preliminary data.</text>
</comment>
<proteinExistence type="predicted"/>
<dbReference type="InterPro" id="IPR055170">
    <property type="entry name" value="GFO_IDH_MocA-like_dom"/>
</dbReference>
<dbReference type="Pfam" id="PF01408">
    <property type="entry name" value="GFO_IDH_MocA"/>
    <property type="match status" value="1"/>
</dbReference>
<reference evidence="4 5" key="1">
    <citation type="submission" date="2020-07" db="EMBL/GenBank/DDBJ databases">
        <authorList>
            <person name="Feng X."/>
        </authorList>
    </citation>
    <scope>NUCLEOTIDE SEQUENCE [LARGE SCALE GENOMIC DNA]</scope>
    <source>
        <strain evidence="4 5">JCM23202</strain>
    </source>
</reference>
<protein>
    <submittedName>
        <fullName evidence="4">Gfo/Idh/MocA family oxidoreductase</fullName>
    </submittedName>
</protein>
<gene>
    <name evidence="4" type="ORF">H5P27_12715</name>
</gene>
<dbReference type="Pfam" id="PF22725">
    <property type="entry name" value="GFO_IDH_MocA_C3"/>
    <property type="match status" value="1"/>
</dbReference>
<dbReference type="AlphaFoldDB" id="A0A7X1EAL9"/>
<dbReference type="PANTHER" id="PTHR43818:SF11">
    <property type="entry name" value="BCDNA.GH03377"/>
    <property type="match status" value="1"/>
</dbReference>
<sequence>MSKPARIGVIGCGNISPQYFKGAKLYPQIRMEACSDLSADVAKSRAEEFDVPRVLTVDELIADPEIDIVLNLTTPQFHAAINTRILEAGKHAYCEKPFATSREEGRAVLELAKRKGLRVGCAPDTFLSSPMQTARKLVDDGVIGRVFGGTAVFACPGHERWHPNPEFYYKQGGGPVLDMAPYYFTVLANLLGPAVSVVSSGKRVFTERKIATGPNEGQRVEVETATHNNSLVEYASGACVNAMFSFDVQGAHDLPLLTLYGSEGNLSLPDPNCFDGVVRVCRPGGEWEEMSLLHNYEGARALGLAELADAIRNEREHRANGELAFHVFDTMLACEEAAASGSRVSIDSSFERLPALLGSDSKSPKF</sequence>
<evidence type="ECO:0000313" key="4">
    <source>
        <dbReference type="EMBL" id="MBC2606907.1"/>
    </source>
</evidence>
<dbReference type="Proteomes" id="UP000526501">
    <property type="component" value="Unassembled WGS sequence"/>
</dbReference>
<dbReference type="InterPro" id="IPR050463">
    <property type="entry name" value="Gfo/Idh/MocA_oxidrdct_glycsds"/>
</dbReference>
<dbReference type="RefSeq" id="WP_185660777.1">
    <property type="nucleotide sequence ID" value="NZ_CAWPOO010000012.1"/>
</dbReference>
<feature type="domain" description="GFO/IDH/MocA-like oxidoreductase" evidence="3">
    <location>
        <begin position="131"/>
        <end position="266"/>
    </location>
</feature>
<dbReference type="SUPFAM" id="SSF51735">
    <property type="entry name" value="NAD(P)-binding Rossmann-fold domains"/>
    <property type="match status" value="1"/>
</dbReference>
<evidence type="ECO:0000313" key="5">
    <source>
        <dbReference type="Proteomes" id="UP000526501"/>
    </source>
</evidence>
<evidence type="ECO:0000256" key="1">
    <source>
        <dbReference type="ARBA" id="ARBA00023002"/>
    </source>
</evidence>
<evidence type="ECO:0000259" key="2">
    <source>
        <dbReference type="Pfam" id="PF01408"/>
    </source>
</evidence>
<keyword evidence="1" id="KW-0560">Oxidoreductase</keyword>
<name>A0A7X1EAL9_9BACT</name>
<evidence type="ECO:0000259" key="3">
    <source>
        <dbReference type="Pfam" id="PF22725"/>
    </source>
</evidence>
<dbReference type="InterPro" id="IPR000683">
    <property type="entry name" value="Gfo/Idh/MocA-like_OxRdtase_N"/>
</dbReference>
<dbReference type="PANTHER" id="PTHR43818">
    <property type="entry name" value="BCDNA.GH03377"/>
    <property type="match status" value="1"/>
</dbReference>
<dbReference type="GO" id="GO:0000166">
    <property type="term" value="F:nucleotide binding"/>
    <property type="evidence" value="ECO:0007669"/>
    <property type="project" value="InterPro"/>
</dbReference>
<dbReference type="GO" id="GO:0016491">
    <property type="term" value="F:oxidoreductase activity"/>
    <property type="evidence" value="ECO:0007669"/>
    <property type="project" value="UniProtKB-KW"/>
</dbReference>
<dbReference type="EMBL" id="JACHVC010000012">
    <property type="protein sequence ID" value="MBC2606907.1"/>
    <property type="molecule type" value="Genomic_DNA"/>
</dbReference>
<dbReference type="Gene3D" id="3.40.50.720">
    <property type="entry name" value="NAD(P)-binding Rossmann-like Domain"/>
    <property type="match status" value="1"/>
</dbReference>
<accession>A0A7X1EAL9</accession>
<keyword evidence="5" id="KW-1185">Reference proteome</keyword>
<dbReference type="SUPFAM" id="SSF55347">
    <property type="entry name" value="Glyceraldehyde-3-phosphate dehydrogenase-like, C-terminal domain"/>
    <property type="match status" value="1"/>
</dbReference>
<dbReference type="Gene3D" id="3.30.360.10">
    <property type="entry name" value="Dihydrodipicolinate Reductase, domain 2"/>
    <property type="match status" value="1"/>
</dbReference>
<organism evidence="4 5">
    <name type="scientific">Pelagicoccus albus</name>
    <dbReference type="NCBI Taxonomy" id="415222"/>
    <lineage>
        <taxon>Bacteria</taxon>
        <taxon>Pseudomonadati</taxon>
        <taxon>Verrucomicrobiota</taxon>
        <taxon>Opitutia</taxon>
        <taxon>Puniceicoccales</taxon>
        <taxon>Pelagicoccaceae</taxon>
        <taxon>Pelagicoccus</taxon>
    </lineage>
</organism>
<dbReference type="InterPro" id="IPR036291">
    <property type="entry name" value="NAD(P)-bd_dom_sf"/>
</dbReference>